<comment type="caution">
    <text evidence="2">The sequence shown here is derived from an EMBL/GenBank/DDBJ whole genome shotgun (WGS) entry which is preliminary data.</text>
</comment>
<protein>
    <submittedName>
        <fullName evidence="2">Uncharacterized protein</fullName>
    </submittedName>
</protein>
<feature type="compositionally biased region" description="Low complexity" evidence="1">
    <location>
        <begin position="25"/>
        <end position="58"/>
    </location>
</feature>
<sequence>MPPMALWASGVPRRCKGRALKTIDRPSSSSSITSPTWRDPSTIDNSNSSRPPRTRSTTWHPGTVDQPLVSCRQGRQKGRGASPIPGTQYSLYKLPHPVDVVDFSTCRCRTCVMGDMKYYVDFLCDCMSDVKSYVSVCVGWRTIM</sequence>
<evidence type="ECO:0000256" key="1">
    <source>
        <dbReference type="SAM" id="MobiDB-lite"/>
    </source>
</evidence>
<feature type="region of interest" description="Disordered" evidence="1">
    <location>
        <begin position="21"/>
        <end position="84"/>
    </location>
</feature>
<name>A0A8X6NVP1_NEPPI</name>
<reference evidence="2" key="1">
    <citation type="submission" date="2020-08" db="EMBL/GenBank/DDBJ databases">
        <title>Multicomponent nature underlies the extraordinary mechanical properties of spider dragline silk.</title>
        <authorList>
            <person name="Kono N."/>
            <person name="Nakamura H."/>
            <person name="Mori M."/>
            <person name="Yoshida Y."/>
            <person name="Ohtoshi R."/>
            <person name="Malay A.D."/>
            <person name="Moran D.A.P."/>
            <person name="Tomita M."/>
            <person name="Numata K."/>
            <person name="Arakawa K."/>
        </authorList>
    </citation>
    <scope>NUCLEOTIDE SEQUENCE</scope>
</reference>
<keyword evidence="3" id="KW-1185">Reference proteome</keyword>
<proteinExistence type="predicted"/>
<accession>A0A8X6NVP1</accession>
<gene>
    <name evidence="2" type="ORF">NPIL_248371</name>
</gene>
<evidence type="ECO:0000313" key="2">
    <source>
        <dbReference type="EMBL" id="GFT37656.1"/>
    </source>
</evidence>
<dbReference type="EMBL" id="BMAW01109261">
    <property type="protein sequence ID" value="GFT37656.1"/>
    <property type="molecule type" value="Genomic_DNA"/>
</dbReference>
<organism evidence="2 3">
    <name type="scientific">Nephila pilipes</name>
    <name type="common">Giant wood spider</name>
    <name type="synonym">Nephila maculata</name>
    <dbReference type="NCBI Taxonomy" id="299642"/>
    <lineage>
        <taxon>Eukaryota</taxon>
        <taxon>Metazoa</taxon>
        <taxon>Ecdysozoa</taxon>
        <taxon>Arthropoda</taxon>
        <taxon>Chelicerata</taxon>
        <taxon>Arachnida</taxon>
        <taxon>Araneae</taxon>
        <taxon>Araneomorphae</taxon>
        <taxon>Entelegynae</taxon>
        <taxon>Araneoidea</taxon>
        <taxon>Nephilidae</taxon>
        <taxon>Nephila</taxon>
    </lineage>
</organism>
<evidence type="ECO:0000313" key="3">
    <source>
        <dbReference type="Proteomes" id="UP000887013"/>
    </source>
</evidence>
<dbReference type="Proteomes" id="UP000887013">
    <property type="component" value="Unassembled WGS sequence"/>
</dbReference>
<dbReference type="AlphaFoldDB" id="A0A8X6NVP1"/>